<name>A0ABZ2H0M6_9GAMM</name>
<keyword evidence="7 9" id="KW-1133">Transmembrane helix</keyword>
<evidence type="ECO:0000256" key="8">
    <source>
        <dbReference type="ARBA" id="ARBA00023136"/>
    </source>
</evidence>
<feature type="transmembrane region" description="Helical" evidence="9">
    <location>
        <begin position="160"/>
        <end position="183"/>
    </location>
</feature>
<keyword evidence="9" id="KW-0997">Cell inner membrane</keyword>
<dbReference type="InterPro" id="IPR045062">
    <property type="entry name" value="Cyt_c_biogenesis_CcsA/CcmC"/>
</dbReference>
<keyword evidence="12" id="KW-1185">Reference proteome</keyword>
<evidence type="ECO:0000256" key="6">
    <source>
        <dbReference type="ARBA" id="ARBA00022748"/>
    </source>
</evidence>
<dbReference type="InterPro" id="IPR002541">
    <property type="entry name" value="Cyt_c_assembly"/>
</dbReference>
<keyword evidence="5 9" id="KW-0812">Transmembrane</keyword>
<evidence type="ECO:0000256" key="9">
    <source>
        <dbReference type="RuleBase" id="RU364092"/>
    </source>
</evidence>
<sequence>MFKLFFKSRFYTERTYLFAERWSKRFNIIFCIFLILGFLCGLFFSPSDYYQGDAFRIMYVHVPIAFLSIMIYIIMAFLALIFLTLEIRIIIILLDSCVVLGVLMTFLTLITGSIWGKPIWGTWWVWDARLTSELILFFIYLSIFIVGNSNYVNREKNFKIVSILILVGLVDLPIIHYSVIWWSTLHQGSTFSLFYGSKITFSMYYPLIMTLLGFISYCFWFVFQKICYEIILHEYDVKWIKSLIILKKL</sequence>
<organism evidence="11 12">
    <name type="scientific">Candidatus Legionella polyplacis</name>
    <dbReference type="NCBI Taxonomy" id="2005262"/>
    <lineage>
        <taxon>Bacteria</taxon>
        <taxon>Pseudomonadati</taxon>
        <taxon>Pseudomonadota</taxon>
        <taxon>Gammaproteobacteria</taxon>
        <taxon>Legionellales</taxon>
        <taxon>Legionellaceae</taxon>
        <taxon>Legionella</taxon>
    </lineage>
</organism>
<reference evidence="11" key="1">
    <citation type="submission" date="2023-09" db="EMBL/GenBank/DDBJ databases">
        <title>Genomes of two closely related lineages of the louse Polyplax serrata with different host specificities.</title>
        <authorList>
            <person name="Martinu J."/>
            <person name="Tarabai H."/>
            <person name="Stefka J."/>
            <person name="Hypsa V."/>
        </authorList>
    </citation>
    <scope>NUCLEOTIDE SEQUENCE [LARGE SCALE GENOMIC DNA]</scope>
    <source>
        <strain evidence="11">HR10_N</strain>
    </source>
</reference>
<keyword evidence="9" id="KW-0813">Transport</keyword>
<evidence type="ECO:0000256" key="5">
    <source>
        <dbReference type="ARBA" id="ARBA00022692"/>
    </source>
</evidence>
<dbReference type="Pfam" id="PF01578">
    <property type="entry name" value="Cytochrom_C_asm"/>
    <property type="match status" value="1"/>
</dbReference>
<dbReference type="Proteomes" id="UP001360424">
    <property type="component" value="Chromosome"/>
</dbReference>
<comment type="similarity">
    <text evidence="3 9">Belongs to the CcmC/CycZ/HelC family.</text>
</comment>
<dbReference type="InterPro" id="IPR003557">
    <property type="entry name" value="Cyt_c_biogenesis_CcmC"/>
</dbReference>
<evidence type="ECO:0000256" key="7">
    <source>
        <dbReference type="ARBA" id="ARBA00022989"/>
    </source>
</evidence>
<feature type="domain" description="Cytochrome c assembly protein" evidence="10">
    <location>
        <begin position="29"/>
        <end position="186"/>
    </location>
</feature>
<evidence type="ECO:0000259" key="10">
    <source>
        <dbReference type="Pfam" id="PF01578"/>
    </source>
</evidence>
<comment type="function">
    <text evidence="1 9">Required for the export of heme to the periplasm for the biogenesis of c-type cytochromes.</text>
</comment>
<feature type="transmembrane region" description="Helical" evidence="9">
    <location>
        <begin position="92"/>
        <end position="115"/>
    </location>
</feature>
<dbReference type="NCBIfam" id="TIGR01191">
    <property type="entry name" value="ccmC"/>
    <property type="match status" value="1"/>
</dbReference>
<accession>A0ABZ2H0M6</accession>
<proteinExistence type="inferred from homology"/>
<evidence type="ECO:0000313" key="12">
    <source>
        <dbReference type="Proteomes" id="UP001360424"/>
    </source>
</evidence>
<dbReference type="PRINTS" id="PR01386">
    <property type="entry name" value="CCMCBIOGNSIS"/>
</dbReference>
<evidence type="ECO:0000256" key="4">
    <source>
        <dbReference type="ARBA" id="ARBA00016463"/>
    </source>
</evidence>
<dbReference type="EMBL" id="CP135136">
    <property type="protein sequence ID" value="WWR12112.1"/>
    <property type="molecule type" value="Genomic_DNA"/>
</dbReference>
<feature type="transmembrane region" description="Helical" evidence="9">
    <location>
        <begin position="64"/>
        <end position="85"/>
    </location>
</feature>
<protein>
    <recommendedName>
        <fullName evidence="4 9">Heme exporter protein C</fullName>
    </recommendedName>
    <alternativeName>
        <fullName evidence="9">Cytochrome c-type biogenesis protein</fullName>
    </alternativeName>
</protein>
<dbReference type="RefSeq" id="WP_338521742.1">
    <property type="nucleotide sequence ID" value="NZ_CP135136.1"/>
</dbReference>
<evidence type="ECO:0000256" key="2">
    <source>
        <dbReference type="ARBA" id="ARBA00004141"/>
    </source>
</evidence>
<dbReference type="PANTHER" id="PTHR30071:SF1">
    <property type="entry name" value="CYTOCHROME B_B6 PROTEIN-RELATED"/>
    <property type="match status" value="1"/>
</dbReference>
<gene>
    <name evidence="9 11" type="primary">ccmC</name>
    <name evidence="11" type="ORF">RQL38_00520</name>
</gene>
<feature type="transmembrane region" description="Helical" evidence="9">
    <location>
        <begin position="26"/>
        <end position="44"/>
    </location>
</feature>
<feature type="transmembrane region" description="Helical" evidence="9">
    <location>
        <begin position="203"/>
        <end position="223"/>
    </location>
</feature>
<evidence type="ECO:0000256" key="1">
    <source>
        <dbReference type="ARBA" id="ARBA00002442"/>
    </source>
</evidence>
<evidence type="ECO:0000256" key="3">
    <source>
        <dbReference type="ARBA" id="ARBA00005840"/>
    </source>
</evidence>
<feature type="transmembrane region" description="Helical" evidence="9">
    <location>
        <begin position="135"/>
        <end position="153"/>
    </location>
</feature>
<keyword evidence="8 9" id="KW-0472">Membrane</keyword>
<dbReference type="PANTHER" id="PTHR30071">
    <property type="entry name" value="HEME EXPORTER PROTEIN C"/>
    <property type="match status" value="1"/>
</dbReference>
<keyword evidence="6 9" id="KW-0201">Cytochrome c-type biogenesis</keyword>
<comment type="subcellular location">
    <subcellularLocation>
        <location evidence="9">Cell inner membrane</location>
    </subcellularLocation>
    <subcellularLocation>
        <location evidence="2">Membrane</location>
        <topology evidence="2">Multi-pass membrane protein</topology>
    </subcellularLocation>
</comment>
<keyword evidence="9" id="KW-1003">Cell membrane</keyword>
<evidence type="ECO:0000313" key="11">
    <source>
        <dbReference type="EMBL" id="WWR12112.1"/>
    </source>
</evidence>